<dbReference type="PANTHER" id="PTHR36926:SF1">
    <property type="entry name" value="COLICIN V PRODUCTION PROTEIN"/>
    <property type="match status" value="1"/>
</dbReference>
<dbReference type="InterPro" id="IPR052719">
    <property type="entry name" value="CvpA-like"/>
</dbReference>
<dbReference type="InterPro" id="IPR003825">
    <property type="entry name" value="Colicin-V_CvpA"/>
</dbReference>
<feature type="transmembrane region" description="Helical" evidence="5">
    <location>
        <begin position="105"/>
        <end position="126"/>
    </location>
</feature>
<evidence type="ECO:0000256" key="1">
    <source>
        <dbReference type="ARBA" id="ARBA00004141"/>
    </source>
</evidence>
<dbReference type="GO" id="GO:0009403">
    <property type="term" value="P:toxin biosynthetic process"/>
    <property type="evidence" value="ECO:0007669"/>
    <property type="project" value="InterPro"/>
</dbReference>
<dbReference type="AlphaFoldDB" id="A0A8J6NU96"/>
<evidence type="ECO:0000313" key="6">
    <source>
        <dbReference type="EMBL" id="MBC8433364.1"/>
    </source>
</evidence>
<keyword evidence="3 5" id="KW-1133">Transmembrane helix</keyword>
<gene>
    <name evidence="6" type="ORF">H8D96_15745</name>
</gene>
<protein>
    <submittedName>
        <fullName evidence="6">CvpA family protein</fullName>
    </submittedName>
</protein>
<accession>A0A8J6NU96</accession>
<evidence type="ECO:0000256" key="5">
    <source>
        <dbReference type="SAM" id="Phobius"/>
    </source>
</evidence>
<comment type="caution">
    <text evidence="6">The sequence shown here is derived from an EMBL/GenBank/DDBJ whole genome shotgun (WGS) entry which is preliminary data.</text>
</comment>
<dbReference type="PANTHER" id="PTHR36926">
    <property type="entry name" value="COLICIN V PRODUCTION PROTEIN"/>
    <property type="match status" value="1"/>
</dbReference>
<evidence type="ECO:0000313" key="7">
    <source>
        <dbReference type="Proteomes" id="UP000605201"/>
    </source>
</evidence>
<evidence type="ECO:0000256" key="2">
    <source>
        <dbReference type="ARBA" id="ARBA00022692"/>
    </source>
</evidence>
<dbReference type="Pfam" id="PF02674">
    <property type="entry name" value="Colicin_V"/>
    <property type="match status" value="1"/>
</dbReference>
<keyword evidence="2 5" id="KW-0812">Transmembrane</keyword>
<dbReference type="GO" id="GO:0016020">
    <property type="term" value="C:membrane"/>
    <property type="evidence" value="ECO:0007669"/>
    <property type="project" value="UniProtKB-SubCell"/>
</dbReference>
<dbReference type="EMBL" id="JACNIG010000293">
    <property type="protein sequence ID" value="MBC8433364.1"/>
    <property type="molecule type" value="Genomic_DNA"/>
</dbReference>
<feature type="transmembrane region" description="Helical" evidence="5">
    <location>
        <begin position="31"/>
        <end position="48"/>
    </location>
</feature>
<feature type="transmembrane region" description="Helical" evidence="5">
    <location>
        <begin position="7"/>
        <end position="25"/>
    </location>
</feature>
<organism evidence="6 7">
    <name type="scientific">Candidatus Desulfatibia vada</name>
    <dbReference type="NCBI Taxonomy" id="2841696"/>
    <lineage>
        <taxon>Bacteria</taxon>
        <taxon>Pseudomonadati</taxon>
        <taxon>Thermodesulfobacteriota</taxon>
        <taxon>Desulfobacteria</taxon>
        <taxon>Desulfobacterales</taxon>
        <taxon>Desulfobacterales incertae sedis</taxon>
        <taxon>Candidatus Desulfatibia</taxon>
    </lineage>
</organism>
<sequence length="175" mass="19389">MNFFDITIIIILGFCLIRGVFRGLIKELSSIIGVLGGFYAAYSYYMVLARPLSRWISNDAYLNILSFSIIFCGILILISILGVVIKYVLNIAFLGWVDRICGAGFGITKGILIASVLLITLTAFLPKNAPVIKNSMLAPHVTLISEKMAKVVSKDMKHNFTAKLAELKKAWKKIK</sequence>
<evidence type="ECO:0000256" key="4">
    <source>
        <dbReference type="ARBA" id="ARBA00023136"/>
    </source>
</evidence>
<keyword evidence="4 5" id="KW-0472">Membrane</keyword>
<feature type="transmembrane region" description="Helical" evidence="5">
    <location>
        <begin position="60"/>
        <end position="85"/>
    </location>
</feature>
<evidence type="ECO:0000256" key="3">
    <source>
        <dbReference type="ARBA" id="ARBA00022989"/>
    </source>
</evidence>
<reference evidence="6 7" key="1">
    <citation type="submission" date="2020-08" db="EMBL/GenBank/DDBJ databases">
        <title>Bridging the membrane lipid divide: bacteria of the FCB group superphylum have the potential to synthesize archaeal ether lipids.</title>
        <authorList>
            <person name="Villanueva L."/>
            <person name="Von Meijenfeldt F.A.B."/>
            <person name="Westbye A.B."/>
            <person name="Yadav S."/>
            <person name="Hopmans E.C."/>
            <person name="Dutilh B.E."/>
            <person name="Sinninghe Damste J.S."/>
        </authorList>
    </citation>
    <scope>NUCLEOTIDE SEQUENCE [LARGE SCALE GENOMIC DNA]</scope>
    <source>
        <strain evidence="6">NIOZ-UU17</strain>
    </source>
</reference>
<dbReference type="Proteomes" id="UP000605201">
    <property type="component" value="Unassembled WGS sequence"/>
</dbReference>
<name>A0A8J6NU96_9BACT</name>
<comment type="subcellular location">
    <subcellularLocation>
        <location evidence="1">Membrane</location>
        <topology evidence="1">Multi-pass membrane protein</topology>
    </subcellularLocation>
</comment>
<proteinExistence type="predicted"/>